<dbReference type="AlphaFoldDB" id="A0A7J8E2W7"/>
<sequence>MRRWRAGDESNARGQLSEPREPRHFHRLRKAPCPPVFQPGRVWSGCVKRTAGRGWGAGTPEQGRLGRAREEMDAARETRHSDRPSLLCFHRLEHRAEARGRSWLSRPGHRETLEAEAGGGRAVMMEGGAQAMVPIPGHRLLHPRGAFKGSELPWHFQNKISFNSLEVQVCLPSRP</sequence>
<comment type="caution">
    <text evidence="2">The sequence shown here is derived from an EMBL/GenBank/DDBJ whole genome shotgun (WGS) entry which is preliminary data.</text>
</comment>
<dbReference type="InParanoid" id="A0A7J8E2W7"/>
<organism evidence="2 3">
    <name type="scientific">Molossus molossus</name>
    <name type="common">Pallas' mastiff bat</name>
    <name type="synonym">Vespertilio molossus</name>
    <dbReference type="NCBI Taxonomy" id="27622"/>
    <lineage>
        <taxon>Eukaryota</taxon>
        <taxon>Metazoa</taxon>
        <taxon>Chordata</taxon>
        <taxon>Craniata</taxon>
        <taxon>Vertebrata</taxon>
        <taxon>Euteleostomi</taxon>
        <taxon>Mammalia</taxon>
        <taxon>Eutheria</taxon>
        <taxon>Laurasiatheria</taxon>
        <taxon>Chiroptera</taxon>
        <taxon>Yangochiroptera</taxon>
        <taxon>Molossidae</taxon>
        <taxon>Molossus</taxon>
    </lineage>
</organism>
<dbReference type="Proteomes" id="UP000550707">
    <property type="component" value="Unassembled WGS sequence"/>
</dbReference>
<proteinExistence type="predicted"/>
<evidence type="ECO:0000313" key="3">
    <source>
        <dbReference type="Proteomes" id="UP000550707"/>
    </source>
</evidence>
<reference evidence="2 3" key="1">
    <citation type="journal article" date="2020" name="Nature">
        <title>Six reference-quality genomes reveal evolution of bat adaptations.</title>
        <authorList>
            <person name="Jebb D."/>
            <person name="Huang Z."/>
            <person name="Pippel M."/>
            <person name="Hughes G.M."/>
            <person name="Lavrichenko K."/>
            <person name="Devanna P."/>
            <person name="Winkler S."/>
            <person name="Jermiin L.S."/>
            <person name="Skirmuntt E.C."/>
            <person name="Katzourakis A."/>
            <person name="Burkitt-Gray L."/>
            <person name="Ray D.A."/>
            <person name="Sullivan K.A.M."/>
            <person name="Roscito J.G."/>
            <person name="Kirilenko B.M."/>
            <person name="Davalos L.M."/>
            <person name="Corthals A.P."/>
            <person name="Power M.L."/>
            <person name="Jones G."/>
            <person name="Ransome R.D."/>
            <person name="Dechmann D.K.N."/>
            <person name="Locatelli A.G."/>
            <person name="Puechmaille S.J."/>
            <person name="Fedrigo O."/>
            <person name="Jarvis E.D."/>
            <person name="Hiller M."/>
            <person name="Vernes S.C."/>
            <person name="Myers E.W."/>
            <person name="Teeling E.C."/>
        </authorList>
    </citation>
    <scope>NUCLEOTIDE SEQUENCE [LARGE SCALE GENOMIC DNA]</scope>
    <source>
        <strain evidence="2">MMolMol1</strain>
        <tissue evidence="2">Muscle</tissue>
    </source>
</reference>
<feature type="region of interest" description="Disordered" evidence="1">
    <location>
        <begin position="1"/>
        <end position="26"/>
    </location>
</feature>
<keyword evidence="3" id="KW-1185">Reference proteome</keyword>
<evidence type="ECO:0000313" key="2">
    <source>
        <dbReference type="EMBL" id="KAF6429606.1"/>
    </source>
</evidence>
<feature type="compositionally biased region" description="Basic and acidic residues" evidence="1">
    <location>
        <begin position="1"/>
        <end position="11"/>
    </location>
</feature>
<name>A0A7J8E2W7_MOLMO</name>
<evidence type="ECO:0000256" key="1">
    <source>
        <dbReference type="SAM" id="MobiDB-lite"/>
    </source>
</evidence>
<dbReference type="EMBL" id="JACASF010000015">
    <property type="protein sequence ID" value="KAF6429606.1"/>
    <property type="molecule type" value="Genomic_DNA"/>
</dbReference>
<protein>
    <submittedName>
        <fullName evidence="2">Uncharacterized protein</fullName>
    </submittedName>
</protein>
<gene>
    <name evidence="2" type="ORF">HJG59_008971</name>
</gene>
<accession>A0A7J8E2W7</accession>